<evidence type="ECO:0000256" key="1">
    <source>
        <dbReference type="ARBA" id="ARBA00004651"/>
    </source>
</evidence>
<evidence type="ECO:0000256" key="4">
    <source>
        <dbReference type="ARBA" id="ARBA00022737"/>
    </source>
</evidence>
<dbReference type="PANTHER" id="PTHR43099:SF5">
    <property type="entry name" value="HLYC_CORC FAMILY TRANSPORTER"/>
    <property type="match status" value="1"/>
</dbReference>
<evidence type="ECO:0000256" key="5">
    <source>
        <dbReference type="ARBA" id="ARBA00022989"/>
    </source>
</evidence>
<proteinExistence type="predicted"/>
<feature type="domain" description="CNNM transmembrane" evidence="12">
    <location>
        <begin position="22"/>
        <end position="228"/>
    </location>
</feature>
<feature type="domain" description="CBS" evidence="11">
    <location>
        <begin position="249"/>
        <end position="306"/>
    </location>
</feature>
<evidence type="ECO:0000259" key="12">
    <source>
        <dbReference type="PROSITE" id="PS51846"/>
    </source>
</evidence>
<dbReference type="InterPro" id="IPR044751">
    <property type="entry name" value="Ion_transp-like_CBS"/>
</dbReference>
<feature type="transmembrane region" description="Helical" evidence="10">
    <location>
        <begin position="27"/>
        <end position="51"/>
    </location>
</feature>
<keyword evidence="2" id="KW-1003">Cell membrane</keyword>
<feature type="domain" description="CBS" evidence="11">
    <location>
        <begin position="312"/>
        <end position="369"/>
    </location>
</feature>
<dbReference type="InterPro" id="IPR002550">
    <property type="entry name" value="CNNM"/>
</dbReference>
<evidence type="ECO:0000256" key="9">
    <source>
        <dbReference type="PROSITE-ProRule" id="PRU01193"/>
    </source>
</evidence>
<dbReference type="Gene3D" id="3.10.580.10">
    <property type="entry name" value="CBS-domain"/>
    <property type="match status" value="1"/>
</dbReference>
<dbReference type="Pfam" id="PF01595">
    <property type="entry name" value="CNNM"/>
    <property type="match status" value="1"/>
</dbReference>
<feature type="transmembrane region" description="Helical" evidence="10">
    <location>
        <begin position="130"/>
        <end position="151"/>
    </location>
</feature>
<organism evidence="13 14">
    <name type="scientific">Moheibacter stercoris</name>
    <dbReference type="NCBI Taxonomy" id="1628251"/>
    <lineage>
        <taxon>Bacteria</taxon>
        <taxon>Pseudomonadati</taxon>
        <taxon>Bacteroidota</taxon>
        <taxon>Flavobacteriia</taxon>
        <taxon>Flavobacteriales</taxon>
        <taxon>Weeksellaceae</taxon>
        <taxon>Moheibacter</taxon>
    </lineage>
</organism>
<dbReference type="PROSITE" id="PS51371">
    <property type="entry name" value="CBS"/>
    <property type="match status" value="2"/>
</dbReference>
<feature type="transmembrane region" description="Helical" evidence="10">
    <location>
        <begin position="81"/>
        <end position="110"/>
    </location>
</feature>
<keyword evidence="6 8" id="KW-0129">CBS domain</keyword>
<evidence type="ECO:0000256" key="6">
    <source>
        <dbReference type="ARBA" id="ARBA00023122"/>
    </source>
</evidence>
<keyword evidence="14" id="KW-1185">Reference proteome</keyword>
<keyword evidence="5 9" id="KW-1133">Transmembrane helix</keyword>
<comment type="caution">
    <text evidence="13">The sequence shown here is derived from an EMBL/GenBank/DDBJ whole genome shotgun (WGS) entry which is preliminary data.</text>
</comment>
<evidence type="ECO:0000259" key="11">
    <source>
        <dbReference type="PROSITE" id="PS51371"/>
    </source>
</evidence>
<reference evidence="13 14" key="1">
    <citation type="submission" date="2024-06" db="EMBL/GenBank/DDBJ databases">
        <title>Genomic Encyclopedia of Type Strains, Phase IV (KMG-IV): sequencing the most valuable type-strain genomes for metagenomic binning, comparative biology and taxonomic classification.</title>
        <authorList>
            <person name="Goeker M."/>
        </authorList>
    </citation>
    <scope>NUCLEOTIDE SEQUENCE [LARGE SCALE GENOMIC DNA]</scope>
    <source>
        <strain evidence="13 14">DSM 29388</strain>
    </source>
</reference>
<evidence type="ECO:0000256" key="2">
    <source>
        <dbReference type="ARBA" id="ARBA00022475"/>
    </source>
</evidence>
<accession>A0ABV2LPS6</accession>
<dbReference type="InterPro" id="IPR046342">
    <property type="entry name" value="CBS_dom_sf"/>
</dbReference>
<dbReference type="EMBL" id="JBEPMO010000001">
    <property type="protein sequence ID" value="MET3730580.1"/>
    <property type="molecule type" value="Genomic_DNA"/>
</dbReference>
<evidence type="ECO:0000313" key="13">
    <source>
        <dbReference type="EMBL" id="MET3730580.1"/>
    </source>
</evidence>
<dbReference type="Pfam" id="PF00571">
    <property type="entry name" value="CBS"/>
    <property type="match status" value="2"/>
</dbReference>
<comment type="subcellular location">
    <subcellularLocation>
        <location evidence="1">Cell membrane</location>
        <topology evidence="1">Multi-pass membrane protein</topology>
    </subcellularLocation>
</comment>
<feature type="transmembrane region" description="Helical" evidence="10">
    <location>
        <begin position="172"/>
        <end position="192"/>
    </location>
</feature>
<dbReference type="Gene3D" id="3.30.465.10">
    <property type="match status" value="1"/>
</dbReference>
<dbReference type="Pfam" id="PF03471">
    <property type="entry name" value="CorC_HlyC"/>
    <property type="match status" value="1"/>
</dbReference>
<sequence length="469" mass="52829">MDGDPFLSIIIAAGVPGSGEVSHDISIWKLILTIFLVFLNGFFVAAEFAIVKVRGSQIDVRTDLSPAIAKMSKTIVNNLDAYLAATQLGITLASLGLGFVGESAISPVIINIFDNFGLVGPQWETIASNTAIWGAFAVITVLHIVFGELAPKSLAIQFPAKTTFSVAWPLRVFYIVFRPIIWMMNGLANFILRMLGIRPIHGSEIHSEEELKMIIMESQEGGAIEETERDLIQNVFEFDDRRVSNIQTLRKNVSAIDITTSVREAIEYAVNEGYSRYPVFEESLDNIKGILYTKDLMKLMIDQPDETNFEKILRKPLFIAESSKIKNLLKQFQKKHIQMAVVTNEIGELTGIVSMEDILEELVGEIQDEYDNEDPIVINLGDGMYSVNAHHNLSDLNRYLPYRFEESEHYDTLSGLLAETFPERELKAGDILDLPDYQVRIIKMYRNSVERAELKLTHLVEDENEETES</sequence>
<dbReference type="InterPro" id="IPR051676">
    <property type="entry name" value="UPF0053_domain"/>
</dbReference>
<dbReference type="RefSeq" id="WP_354505677.1">
    <property type="nucleotide sequence ID" value="NZ_JBEPMO010000001.1"/>
</dbReference>
<keyword evidence="3 9" id="KW-0812">Transmembrane</keyword>
<keyword evidence="7 9" id="KW-0472">Membrane</keyword>
<evidence type="ECO:0000313" key="14">
    <source>
        <dbReference type="Proteomes" id="UP001549146"/>
    </source>
</evidence>
<evidence type="ECO:0000256" key="3">
    <source>
        <dbReference type="ARBA" id="ARBA00022692"/>
    </source>
</evidence>
<dbReference type="InterPro" id="IPR005170">
    <property type="entry name" value="Transptr-assoc_dom"/>
</dbReference>
<dbReference type="CDD" id="cd04590">
    <property type="entry name" value="CBS_pair_CorC_HlyC_assoc"/>
    <property type="match status" value="1"/>
</dbReference>
<evidence type="ECO:0000256" key="7">
    <source>
        <dbReference type="ARBA" id="ARBA00023136"/>
    </source>
</evidence>
<dbReference type="PANTHER" id="PTHR43099">
    <property type="entry name" value="UPF0053 PROTEIN YRKA"/>
    <property type="match status" value="1"/>
</dbReference>
<dbReference type="SMART" id="SM00116">
    <property type="entry name" value="CBS"/>
    <property type="match status" value="2"/>
</dbReference>
<dbReference type="InterPro" id="IPR036318">
    <property type="entry name" value="FAD-bd_PCMH-like_sf"/>
</dbReference>
<dbReference type="InterPro" id="IPR000644">
    <property type="entry name" value="CBS_dom"/>
</dbReference>
<evidence type="ECO:0000256" key="10">
    <source>
        <dbReference type="SAM" id="Phobius"/>
    </source>
</evidence>
<dbReference type="SUPFAM" id="SSF56176">
    <property type="entry name" value="FAD-binding/transporter-associated domain-like"/>
    <property type="match status" value="1"/>
</dbReference>
<dbReference type="PROSITE" id="PS51846">
    <property type="entry name" value="CNNM"/>
    <property type="match status" value="1"/>
</dbReference>
<dbReference type="SMART" id="SM01091">
    <property type="entry name" value="CorC_HlyC"/>
    <property type="match status" value="1"/>
</dbReference>
<dbReference type="InterPro" id="IPR016169">
    <property type="entry name" value="FAD-bd_PCMH_sub2"/>
</dbReference>
<dbReference type="SUPFAM" id="SSF54631">
    <property type="entry name" value="CBS-domain pair"/>
    <property type="match status" value="1"/>
</dbReference>
<keyword evidence="4" id="KW-0677">Repeat</keyword>
<dbReference type="Proteomes" id="UP001549146">
    <property type="component" value="Unassembled WGS sequence"/>
</dbReference>
<protein>
    <submittedName>
        <fullName evidence="13">CBS domain containing-hemolysin-like protein</fullName>
    </submittedName>
</protein>
<evidence type="ECO:0000256" key="8">
    <source>
        <dbReference type="PROSITE-ProRule" id="PRU00703"/>
    </source>
</evidence>
<name>A0ABV2LPS6_9FLAO</name>
<gene>
    <name evidence="13" type="ORF">ABID46_000132</name>
</gene>